<evidence type="ECO:0000313" key="4">
    <source>
        <dbReference type="Proteomes" id="UP001187682"/>
    </source>
</evidence>
<name>A0AAE8MQ47_9PEZI</name>
<keyword evidence="4" id="KW-1185">Reference proteome</keyword>
<dbReference type="Proteomes" id="UP001187682">
    <property type="component" value="Unassembled WGS sequence"/>
</dbReference>
<dbReference type="InterPro" id="IPR002925">
    <property type="entry name" value="Dienelactn_hydro"/>
</dbReference>
<gene>
    <name evidence="3" type="ORF">DNG_00931</name>
</gene>
<proteinExistence type="predicted"/>
<evidence type="ECO:0000313" key="3">
    <source>
        <dbReference type="EMBL" id="SPN97417.1"/>
    </source>
</evidence>
<dbReference type="PANTHER" id="PTHR17630">
    <property type="entry name" value="DIENELACTONE HYDROLASE"/>
    <property type="match status" value="1"/>
</dbReference>
<organism evidence="3 4">
    <name type="scientific">Cephalotrichum gorgonifer</name>
    <dbReference type="NCBI Taxonomy" id="2041049"/>
    <lineage>
        <taxon>Eukaryota</taxon>
        <taxon>Fungi</taxon>
        <taxon>Dikarya</taxon>
        <taxon>Ascomycota</taxon>
        <taxon>Pezizomycotina</taxon>
        <taxon>Sordariomycetes</taxon>
        <taxon>Hypocreomycetidae</taxon>
        <taxon>Microascales</taxon>
        <taxon>Microascaceae</taxon>
        <taxon>Cephalotrichum</taxon>
    </lineage>
</organism>
<dbReference type="EMBL" id="ONZQ02000001">
    <property type="protein sequence ID" value="SPN97417.1"/>
    <property type="molecule type" value="Genomic_DNA"/>
</dbReference>
<dbReference type="PANTHER" id="PTHR17630:SF80">
    <property type="entry name" value="DIENELACTONE HYDROLASE DOMAIN-CONTAINING PROTEIN"/>
    <property type="match status" value="1"/>
</dbReference>
<evidence type="ECO:0000256" key="1">
    <source>
        <dbReference type="SAM" id="MobiDB-lite"/>
    </source>
</evidence>
<sequence>MADPNIATKAPESDVQEELTPQTSPSPVAGEHCVTDRPLPSGRAATGEIIDINGVKVYISKPSDYPHAPARLLLLLTGGTGLKSVNNQIQADKYASEGFLVAMPDLFDGDAAPNASILEEEDTGSSLLDMVRMRAVEATKSFMIDMWMARHTEEKILPILHKVVDGCKEKFADAVQHGDGIYAVGYCIGGRYILLLGSETPAPTGPVDEEAGAVRRAPLIKVGALAHAASVNPDDFKNLKVPVSLVCVENDPLFPDDVRTLGEDAMASANLEHEVKVYPGVPHGFAVVGQYDDEGIKEAQETAYDQMLRWVKEH</sequence>
<dbReference type="SUPFAM" id="SSF53474">
    <property type="entry name" value="alpha/beta-Hydrolases"/>
    <property type="match status" value="1"/>
</dbReference>
<dbReference type="Gene3D" id="3.40.50.1820">
    <property type="entry name" value="alpha/beta hydrolase"/>
    <property type="match status" value="1"/>
</dbReference>
<dbReference type="Pfam" id="PF01738">
    <property type="entry name" value="DLH"/>
    <property type="match status" value="1"/>
</dbReference>
<dbReference type="InterPro" id="IPR029058">
    <property type="entry name" value="AB_hydrolase_fold"/>
</dbReference>
<feature type="region of interest" description="Disordered" evidence="1">
    <location>
        <begin position="1"/>
        <end position="40"/>
    </location>
</feature>
<evidence type="ECO:0000259" key="2">
    <source>
        <dbReference type="Pfam" id="PF01738"/>
    </source>
</evidence>
<feature type="domain" description="Dienelactone hydrolase" evidence="2">
    <location>
        <begin position="69"/>
        <end position="313"/>
    </location>
</feature>
<comment type="caution">
    <text evidence="3">The sequence shown here is derived from an EMBL/GenBank/DDBJ whole genome shotgun (WGS) entry which is preliminary data.</text>
</comment>
<dbReference type="AlphaFoldDB" id="A0AAE8MQ47"/>
<accession>A0AAE8MQ47</accession>
<reference evidence="3" key="1">
    <citation type="submission" date="2018-03" db="EMBL/GenBank/DDBJ databases">
        <authorList>
            <person name="Guldener U."/>
        </authorList>
    </citation>
    <scope>NUCLEOTIDE SEQUENCE</scope>
</reference>
<dbReference type="GO" id="GO:0016787">
    <property type="term" value="F:hydrolase activity"/>
    <property type="evidence" value="ECO:0007669"/>
    <property type="project" value="InterPro"/>
</dbReference>
<protein>
    <recommendedName>
        <fullName evidence="2">Dienelactone hydrolase domain-containing protein</fullName>
    </recommendedName>
</protein>